<feature type="compositionally biased region" description="Polar residues" evidence="7">
    <location>
        <begin position="240"/>
        <end position="258"/>
    </location>
</feature>
<dbReference type="GO" id="GO:0016787">
    <property type="term" value="F:hydrolase activity"/>
    <property type="evidence" value="ECO:0007669"/>
    <property type="project" value="UniProtKB-KW"/>
</dbReference>
<feature type="region of interest" description="Disordered" evidence="7">
    <location>
        <begin position="797"/>
        <end position="841"/>
    </location>
</feature>
<evidence type="ECO:0000256" key="6">
    <source>
        <dbReference type="PROSITE-ProRule" id="PRU00552"/>
    </source>
</evidence>
<dbReference type="InterPro" id="IPR001650">
    <property type="entry name" value="Helicase_C-like"/>
</dbReference>
<dbReference type="InterPro" id="IPR014014">
    <property type="entry name" value="RNA_helicase_DEAD_Q_motif"/>
</dbReference>
<feature type="domain" description="Helicase C-terminal" evidence="9">
    <location>
        <begin position="632"/>
        <end position="781"/>
    </location>
</feature>
<dbReference type="GO" id="GO:0005524">
    <property type="term" value="F:ATP binding"/>
    <property type="evidence" value="ECO:0007669"/>
    <property type="project" value="UniProtKB-KW"/>
</dbReference>
<dbReference type="Gene3D" id="3.40.50.300">
    <property type="entry name" value="P-loop containing nucleotide triphosphate hydrolases"/>
    <property type="match status" value="2"/>
</dbReference>
<feature type="compositionally biased region" description="Basic residues" evidence="7">
    <location>
        <begin position="266"/>
        <end position="280"/>
    </location>
</feature>
<dbReference type="PROSITE" id="PS51195">
    <property type="entry name" value="Q_MOTIF"/>
    <property type="match status" value="1"/>
</dbReference>
<dbReference type="EMBL" id="CH902632">
    <property type="protein sequence ID" value="KPU74190.1"/>
    <property type="molecule type" value="Genomic_DNA"/>
</dbReference>
<feature type="compositionally biased region" description="Polar residues" evidence="7">
    <location>
        <begin position="328"/>
        <end position="347"/>
    </location>
</feature>
<dbReference type="PANTHER" id="PTHR47958">
    <property type="entry name" value="ATP-DEPENDENT RNA HELICASE DBP3"/>
    <property type="match status" value="1"/>
</dbReference>
<dbReference type="GO" id="GO:0003676">
    <property type="term" value="F:nucleic acid binding"/>
    <property type="evidence" value="ECO:0007669"/>
    <property type="project" value="InterPro"/>
</dbReference>
<feature type="compositionally biased region" description="Low complexity" evidence="7">
    <location>
        <begin position="77"/>
        <end position="105"/>
    </location>
</feature>
<dbReference type="OrthoDB" id="7871215at2759"/>
<dbReference type="EC" id="3.6.4.13" evidence="1"/>
<evidence type="ECO:0000256" key="2">
    <source>
        <dbReference type="ARBA" id="ARBA00022741"/>
    </source>
</evidence>
<evidence type="ECO:0000313" key="11">
    <source>
        <dbReference type="EMBL" id="KPU74190.1"/>
    </source>
</evidence>
<reference evidence="11 12" key="1">
    <citation type="journal article" date="2007" name="Nature">
        <title>Evolution of genes and genomes on the Drosophila phylogeny.</title>
        <authorList>
            <consortium name="Drosophila 12 Genomes Consortium"/>
            <person name="Clark A.G."/>
            <person name="Eisen M.B."/>
            <person name="Smith D.R."/>
            <person name="Bergman C.M."/>
            <person name="Oliver B."/>
            <person name="Markow T.A."/>
            <person name="Kaufman T.C."/>
            <person name="Kellis M."/>
            <person name="Gelbart W."/>
            <person name="Iyer V.N."/>
            <person name="Pollard D.A."/>
            <person name="Sackton T.B."/>
            <person name="Larracuente A.M."/>
            <person name="Singh N.D."/>
            <person name="Abad J.P."/>
            <person name="Abt D.N."/>
            <person name="Adryan B."/>
            <person name="Aguade M."/>
            <person name="Akashi H."/>
            <person name="Anderson W.W."/>
            <person name="Aquadro C.F."/>
            <person name="Ardell D.H."/>
            <person name="Arguello R."/>
            <person name="Artieri C.G."/>
            <person name="Barbash D.A."/>
            <person name="Barker D."/>
            <person name="Barsanti P."/>
            <person name="Batterham P."/>
            <person name="Batzoglou S."/>
            <person name="Begun D."/>
            <person name="Bhutkar A."/>
            <person name="Blanco E."/>
            <person name="Bosak S.A."/>
            <person name="Bradley R.K."/>
            <person name="Brand A.D."/>
            <person name="Brent M.R."/>
            <person name="Brooks A.N."/>
            <person name="Brown R.H."/>
            <person name="Butlin R.K."/>
            <person name="Caggese C."/>
            <person name="Calvi B.R."/>
            <person name="Bernardo de Carvalho A."/>
            <person name="Caspi A."/>
            <person name="Castrezana S."/>
            <person name="Celniker S.E."/>
            <person name="Chang J.L."/>
            <person name="Chapple C."/>
            <person name="Chatterji S."/>
            <person name="Chinwalla A."/>
            <person name="Civetta A."/>
            <person name="Clifton S.W."/>
            <person name="Comeron J.M."/>
            <person name="Costello J.C."/>
            <person name="Coyne J.A."/>
            <person name="Daub J."/>
            <person name="David R.G."/>
            <person name="Delcher A.L."/>
            <person name="Delehaunty K."/>
            <person name="Do C.B."/>
            <person name="Ebling H."/>
            <person name="Edwards K."/>
            <person name="Eickbush T."/>
            <person name="Evans J.D."/>
            <person name="Filipski A."/>
            <person name="Findeiss S."/>
            <person name="Freyhult E."/>
            <person name="Fulton L."/>
            <person name="Fulton R."/>
            <person name="Garcia A.C."/>
            <person name="Gardiner A."/>
            <person name="Garfield D.A."/>
            <person name="Garvin B.E."/>
            <person name="Gibson G."/>
            <person name="Gilbert D."/>
            <person name="Gnerre S."/>
            <person name="Godfrey J."/>
            <person name="Good R."/>
            <person name="Gotea V."/>
            <person name="Gravely B."/>
            <person name="Greenberg A.J."/>
            <person name="Griffiths-Jones S."/>
            <person name="Gross S."/>
            <person name="Guigo R."/>
            <person name="Gustafson E.A."/>
            <person name="Haerty W."/>
            <person name="Hahn M.W."/>
            <person name="Halligan D.L."/>
            <person name="Halpern A.L."/>
            <person name="Halter G.M."/>
            <person name="Han M.V."/>
            <person name="Heger A."/>
            <person name="Hillier L."/>
            <person name="Hinrichs A.S."/>
            <person name="Holmes I."/>
            <person name="Hoskins R.A."/>
            <person name="Hubisz M.J."/>
            <person name="Hultmark D."/>
            <person name="Huntley M.A."/>
            <person name="Jaffe D.B."/>
            <person name="Jagadeeshan S."/>
            <person name="Jeck W.R."/>
            <person name="Johnson J."/>
            <person name="Jones C.D."/>
            <person name="Jordan W.C."/>
            <person name="Karpen G.H."/>
            <person name="Kataoka E."/>
            <person name="Keightley P.D."/>
            <person name="Kheradpour P."/>
            <person name="Kirkness E.F."/>
            <person name="Koerich L.B."/>
            <person name="Kristiansen K."/>
            <person name="Kudrna D."/>
            <person name="Kulathinal R.J."/>
            <person name="Kumar S."/>
            <person name="Kwok R."/>
            <person name="Lander E."/>
            <person name="Langley C.H."/>
            <person name="Lapoint R."/>
            <person name="Lazzaro B.P."/>
            <person name="Lee S.J."/>
            <person name="Levesque L."/>
            <person name="Li R."/>
            <person name="Lin C.F."/>
            <person name="Lin M.F."/>
            <person name="Lindblad-Toh K."/>
            <person name="Llopart A."/>
            <person name="Long M."/>
            <person name="Low L."/>
            <person name="Lozovsky E."/>
            <person name="Lu J."/>
            <person name="Luo M."/>
            <person name="Machado C.A."/>
            <person name="Makalowski W."/>
            <person name="Marzo M."/>
            <person name="Matsuda M."/>
            <person name="Matzkin L."/>
            <person name="McAllister B."/>
            <person name="McBride C.S."/>
            <person name="McKernan B."/>
            <person name="McKernan K."/>
            <person name="Mendez-Lago M."/>
            <person name="Minx P."/>
            <person name="Mollenhauer M.U."/>
            <person name="Montooth K."/>
            <person name="Mount S.M."/>
            <person name="Mu X."/>
            <person name="Myers E."/>
            <person name="Negre B."/>
            <person name="Newfeld S."/>
            <person name="Nielsen R."/>
            <person name="Noor M.A."/>
            <person name="O'Grady P."/>
            <person name="Pachter L."/>
            <person name="Papaceit M."/>
            <person name="Parisi M.J."/>
            <person name="Parisi M."/>
            <person name="Parts L."/>
            <person name="Pedersen J.S."/>
            <person name="Pesole G."/>
            <person name="Phillippy A.M."/>
            <person name="Ponting C.P."/>
            <person name="Pop M."/>
            <person name="Porcelli D."/>
            <person name="Powell J.R."/>
            <person name="Prohaska S."/>
            <person name="Pruitt K."/>
            <person name="Puig M."/>
            <person name="Quesneville H."/>
            <person name="Ram K.R."/>
            <person name="Rand D."/>
            <person name="Rasmussen M.D."/>
            <person name="Reed L.K."/>
            <person name="Reenan R."/>
            <person name="Reily A."/>
            <person name="Remington K.A."/>
            <person name="Rieger T.T."/>
            <person name="Ritchie M.G."/>
            <person name="Robin C."/>
            <person name="Rogers Y.H."/>
            <person name="Rohde C."/>
            <person name="Rozas J."/>
            <person name="Rubenfield M.J."/>
            <person name="Ruiz A."/>
            <person name="Russo S."/>
            <person name="Salzberg S.L."/>
            <person name="Sanchez-Gracia A."/>
            <person name="Saranga D.J."/>
            <person name="Sato H."/>
            <person name="Schaeffer S.W."/>
            <person name="Schatz M.C."/>
            <person name="Schlenke T."/>
            <person name="Schwartz R."/>
            <person name="Segarra C."/>
            <person name="Singh R.S."/>
            <person name="Sirot L."/>
            <person name="Sirota M."/>
            <person name="Sisneros N.B."/>
            <person name="Smith C.D."/>
            <person name="Smith T.F."/>
            <person name="Spieth J."/>
            <person name="Stage D.E."/>
            <person name="Stark A."/>
            <person name="Stephan W."/>
            <person name="Strausberg R.L."/>
            <person name="Strempel S."/>
            <person name="Sturgill D."/>
            <person name="Sutton G."/>
            <person name="Sutton G.G."/>
            <person name="Tao W."/>
            <person name="Teichmann S."/>
            <person name="Tobari Y.N."/>
            <person name="Tomimura Y."/>
            <person name="Tsolas J.M."/>
            <person name="Valente V.L."/>
            <person name="Venter E."/>
            <person name="Venter J.C."/>
            <person name="Vicario S."/>
            <person name="Vieira F.G."/>
            <person name="Vilella A.J."/>
            <person name="Villasante A."/>
            <person name="Walenz B."/>
            <person name="Wang J."/>
            <person name="Wasserman M."/>
            <person name="Watts T."/>
            <person name="Wilson D."/>
            <person name="Wilson R.K."/>
            <person name="Wing R.A."/>
            <person name="Wolfner M.F."/>
            <person name="Wong A."/>
            <person name="Wong G.K."/>
            <person name="Wu C.I."/>
            <person name="Wu G."/>
            <person name="Yamamoto D."/>
            <person name="Yang H.P."/>
            <person name="Yang S.P."/>
            <person name="Yorke J.A."/>
            <person name="Yoshida K."/>
            <person name="Zdobnov E."/>
            <person name="Zhang P."/>
            <person name="Zhang Y."/>
            <person name="Zimin A.V."/>
            <person name="Baldwin J."/>
            <person name="Abdouelleil A."/>
            <person name="Abdulkadir J."/>
            <person name="Abebe A."/>
            <person name="Abera B."/>
            <person name="Abreu J."/>
            <person name="Acer S.C."/>
            <person name="Aftuck L."/>
            <person name="Alexander A."/>
            <person name="An P."/>
            <person name="Anderson E."/>
            <person name="Anderson S."/>
            <person name="Arachi H."/>
            <person name="Azer M."/>
            <person name="Bachantsang P."/>
            <person name="Barry A."/>
            <person name="Bayul T."/>
            <person name="Berlin A."/>
            <person name="Bessette D."/>
            <person name="Bloom T."/>
            <person name="Blye J."/>
            <person name="Boguslavskiy L."/>
            <person name="Bonnet C."/>
            <person name="Boukhgalter B."/>
            <person name="Bourzgui I."/>
            <person name="Brown A."/>
            <person name="Cahill P."/>
            <person name="Channer S."/>
            <person name="Cheshatsang Y."/>
            <person name="Chuda L."/>
            <person name="Citroen M."/>
            <person name="Collymore A."/>
            <person name="Cooke P."/>
            <person name="Costello M."/>
            <person name="D'Aco K."/>
            <person name="Daza R."/>
            <person name="De Haan G."/>
            <person name="DeGray S."/>
            <person name="DeMaso C."/>
            <person name="Dhargay N."/>
            <person name="Dooley K."/>
            <person name="Dooley E."/>
            <person name="Doricent M."/>
            <person name="Dorje P."/>
            <person name="Dorjee K."/>
            <person name="Dupes A."/>
            <person name="Elong R."/>
            <person name="Falk J."/>
            <person name="Farina A."/>
            <person name="Faro S."/>
            <person name="Ferguson D."/>
            <person name="Fisher S."/>
            <person name="Foley C.D."/>
            <person name="Franke A."/>
            <person name="Friedrich D."/>
            <person name="Gadbois L."/>
            <person name="Gearin G."/>
            <person name="Gearin C.R."/>
            <person name="Giannoukos G."/>
            <person name="Goode T."/>
            <person name="Graham J."/>
            <person name="Grandbois E."/>
            <person name="Grewal S."/>
            <person name="Gyaltsen K."/>
            <person name="Hafez N."/>
            <person name="Hagos B."/>
            <person name="Hall J."/>
            <person name="Henson C."/>
            <person name="Hollinger A."/>
            <person name="Honan T."/>
            <person name="Huard M.D."/>
            <person name="Hughes L."/>
            <person name="Hurhula B."/>
            <person name="Husby M.E."/>
            <person name="Kamat A."/>
            <person name="Kanga B."/>
            <person name="Kashin S."/>
            <person name="Khazanovich D."/>
            <person name="Kisner P."/>
            <person name="Lance K."/>
            <person name="Lara M."/>
            <person name="Lee W."/>
            <person name="Lennon N."/>
            <person name="Letendre F."/>
            <person name="LeVine R."/>
            <person name="Lipovsky A."/>
            <person name="Liu X."/>
            <person name="Liu J."/>
            <person name="Liu S."/>
            <person name="Lokyitsang T."/>
            <person name="Lokyitsang Y."/>
            <person name="Lubonja R."/>
            <person name="Lui A."/>
            <person name="MacDonald P."/>
            <person name="Magnisalis V."/>
            <person name="Maru K."/>
            <person name="Matthews C."/>
            <person name="McCusker W."/>
            <person name="McDonough S."/>
            <person name="Mehta T."/>
            <person name="Meldrim J."/>
            <person name="Meneus L."/>
            <person name="Mihai O."/>
            <person name="Mihalev A."/>
            <person name="Mihova T."/>
            <person name="Mittelman R."/>
            <person name="Mlenga V."/>
            <person name="Montmayeur A."/>
            <person name="Mulrain L."/>
            <person name="Navidi A."/>
            <person name="Naylor J."/>
            <person name="Negash T."/>
            <person name="Nguyen T."/>
            <person name="Nguyen N."/>
            <person name="Nicol R."/>
            <person name="Norbu C."/>
            <person name="Norbu N."/>
            <person name="Novod N."/>
            <person name="O'Neill B."/>
            <person name="Osman S."/>
            <person name="Markiewicz E."/>
            <person name="Oyono O.L."/>
            <person name="Patti C."/>
            <person name="Phunkhang P."/>
            <person name="Pierre F."/>
            <person name="Priest M."/>
            <person name="Raghuraman S."/>
            <person name="Rege F."/>
            <person name="Reyes R."/>
            <person name="Rise C."/>
            <person name="Rogov P."/>
            <person name="Ross K."/>
            <person name="Ryan E."/>
            <person name="Settipalli S."/>
            <person name="Shea T."/>
            <person name="Sherpa N."/>
            <person name="Shi L."/>
            <person name="Shih D."/>
            <person name="Sparrow T."/>
            <person name="Spaulding J."/>
            <person name="Stalker J."/>
            <person name="Stange-Thomann N."/>
            <person name="Stavropoulos S."/>
            <person name="Stone C."/>
            <person name="Strader C."/>
            <person name="Tesfaye S."/>
            <person name="Thomson T."/>
            <person name="Thoulutsang Y."/>
            <person name="Thoulutsang D."/>
            <person name="Topham K."/>
            <person name="Topping I."/>
            <person name="Tsamla T."/>
            <person name="Vassiliev H."/>
            <person name="Vo A."/>
            <person name="Wangchuk T."/>
            <person name="Wangdi T."/>
            <person name="Weiand M."/>
            <person name="Wilkinson J."/>
            <person name="Wilson A."/>
            <person name="Yadav S."/>
            <person name="Young G."/>
            <person name="Yu Q."/>
            <person name="Zembek L."/>
            <person name="Zhong D."/>
            <person name="Zimmer A."/>
            <person name="Zwirko Z."/>
            <person name="Jaffe D.B."/>
            <person name="Alvarez P."/>
            <person name="Brockman W."/>
            <person name="Butler J."/>
            <person name="Chin C."/>
            <person name="Gnerre S."/>
            <person name="Grabherr M."/>
            <person name="Kleber M."/>
            <person name="Mauceli E."/>
            <person name="MacCallum I."/>
        </authorList>
    </citation>
    <scope>NUCLEOTIDE SEQUENCE [LARGE SCALE GENOMIC DNA]</scope>
    <source>
        <strain evidence="12">Tucson 14024-0371.13</strain>
    </source>
</reference>
<evidence type="ECO:0000256" key="4">
    <source>
        <dbReference type="ARBA" id="ARBA00022806"/>
    </source>
</evidence>
<keyword evidence="12" id="KW-1185">Reference proteome</keyword>
<dbReference type="GO" id="GO:0010468">
    <property type="term" value="P:regulation of gene expression"/>
    <property type="evidence" value="ECO:0007669"/>
    <property type="project" value="UniProtKB-ARBA"/>
</dbReference>
<keyword evidence="3" id="KW-0378">Hydrolase</keyword>
<dbReference type="CDD" id="cd18787">
    <property type="entry name" value="SF2_C_DEAD"/>
    <property type="match status" value="1"/>
</dbReference>
<protein>
    <recommendedName>
        <fullName evidence="1">RNA helicase</fullName>
        <ecNumber evidence="1">3.6.4.13</ecNumber>
    </recommendedName>
</protein>
<dbReference type="InParanoid" id="A0A0P8XHC1"/>
<dbReference type="Pfam" id="PF00271">
    <property type="entry name" value="Helicase_C"/>
    <property type="match status" value="1"/>
</dbReference>
<dbReference type="InterPro" id="IPR014001">
    <property type="entry name" value="Helicase_ATP-bd"/>
</dbReference>
<dbReference type="SUPFAM" id="SSF52540">
    <property type="entry name" value="P-loop containing nucleoside triphosphate hydrolases"/>
    <property type="match status" value="2"/>
</dbReference>
<accession>A0A0P8XHC1</accession>
<dbReference type="GO" id="GO:0003724">
    <property type="term" value="F:RNA helicase activity"/>
    <property type="evidence" value="ECO:0007669"/>
    <property type="project" value="UniProtKB-EC"/>
</dbReference>
<feature type="domain" description="Helicase ATP-binding" evidence="8">
    <location>
        <begin position="423"/>
        <end position="603"/>
    </location>
</feature>
<feature type="compositionally biased region" description="Basic and acidic residues" evidence="7">
    <location>
        <begin position="144"/>
        <end position="159"/>
    </location>
</feature>
<dbReference type="FunCoup" id="A0A0P8XHC1">
    <property type="interactions" value="114"/>
</dbReference>
<dbReference type="PROSITE" id="PS51194">
    <property type="entry name" value="HELICASE_CTER"/>
    <property type="match status" value="1"/>
</dbReference>
<feature type="compositionally biased region" description="Low complexity" evidence="7">
    <location>
        <begin position="305"/>
        <end position="320"/>
    </location>
</feature>
<keyword evidence="5" id="KW-0067">ATP-binding</keyword>
<evidence type="ECO:0000259" key="9">
    <source>
        <dbReference type="PROSITE" id="PS51194"/>
    </source>
</evidence>
<dbReference type="Pfam" id="PF00270">
    <property type="entry name" value="DEAD"/>
    <property type="match status" value="1"/>
</dbReference>
<dbReference type="Proteomes" id="UP000007801">
    <property type="component" value="Unassembled WGS sequence"/>
</dbReference>
<feature type="domain" description="DEAD-box RNA helicase Q" evidence="10">
    <location>
        <begin position="392"/>
        <end position="420"/>
    </location>
</feature>
<keyword evidence="2" id="KW-0547">Nucleotide-binding</keyword>
<feature type="region of interest" description="Disordered" evidence="7">
    <location>
        <begin position="1"/>
        <end position="372"/>
    </location>
</feature>
<evidence type="ECO:0000256" key="5">
    <source>
        <dbReference type="ARBA" id="ARBA00022840"/>
    </source>
</evidence>
<dbReference type="SMR" id="A0A0P8XHC1"/>
<dbReference type="SMART" id="SM00490">
    <property type="entry name" value="HELICc"/>
    <property type="match status" value="1"/>
</dbReference>
<feature type="compositionally biased region" description="Basic residues" evidence="7">
    <location>
        <begin position="802"/>
        <end position="841"/>
    </location>
</feature>
<evidence type="ECO:0000256" key="3">
    <source>
        <dbReference type="ARBA" id="ARBA00022801"/>
    </source>
</evidence>
<dbReference type="InterPro" id="IPR011545">
    <property type="entry name" value="DEAD/DEAH_box_helicase_dom"/>
</dbReference>
<evidence type="ECO:0000259" key="8">
    <source>
        <dbReference type="PROSITE" id="PS51192"/>
    </source>
</evidence>
<dbReference type="STRING" id="7217.A0A0P8XHC1"/>
<dbReference type="PROSITE" id="PS51192">
    <property type="entry name" value="HELICASE_ATP_BIND_1"/>
    <property type="match status" value="1"/>
</dbReference>
<dbReference type="SMART" id="SM00487">
    <property type="entry name" value="DEXDc"/>
    <property type="match status" value="1"/>
</dbReference>
<feature type="compositionally biased region" description="Basic and acidic residues" evidence="7">
    <location>
        <begin position="21"/>
        <end position="48"/>
    </location>
</feature>
<evidence type="ECO:0000256" key="7">
    <source>
        <dbReference type="SAM" id="MobiDB-lite"/>
    </source>
</evidence>
<dbReference type="InterPro" id="IPR027417">
    <property type="entry name" value="P-loop_NTPase"/>
</dbReference>
<gene>
    <name evidence="11" type="primary">Dana\GF27511</name>
    <name evidence="11" type="ORF">GF27511</name>
</gene>
<feature type="compositionally biased region" description="Low complexity" evidence="7">
    <location>
        <begin position="115"/>
        <end position="135"/>
    </location>
</feature>
<keyword evidence="4" id="KW-0347">Helicase</keyword>
<evidence type="ECO:0000313" key="12">
    <source>
        <dbReference type="Proteomes" id="UP000007801"/>
    </source>
</evidence>
<feature type="compositionally biased region" description="Low complexity" evidence="7">
    <location>
        <begin position="160"/>
        <end position="185"/>
    </location>
</feature>
<dbReference type="AlphaFoldDB" id="A0A0P8XHC1"/>
<feature type="short sequence motif" description="Q motif" evidence="6">
    <location>
        <begin position="392"/>
        <end position="420"/>
    </location>
</feature>
<evidence type="ECO:0000259" key="10">
    <source>
        <dbReference type="PROSITE" id="PS51195"/>
    </source>
</evidence>
<evidence type="ECO:0000256" key="1">
    <source>
        <dbReference type="ARBA" id="ARBA00012552"/>
    </source>
</evidence>
<proteinExistence type="predicted"/>
<name>A0A0P8XHC1_DROAN</name>
<sequence length="841" mass="93740">MGNRREKHQKSSRSQLKSKNPRNEPDEVKNREKQREREMRRARSRSEDVNLNAVQLRSLTPPLDQMPGNLAIVRRVSVSSWCPSASSSKGSPSGSQSDSESESSSNADRRECTFKSKSAKSMGSSRRSRSSSSSKSRCRSRSPHWRDKMRASEETKQEQKSSVSRSSSTTTTRTTSSVKSSASSTNLSKKLLLQKAMSNRRIVIKETSSSSSEESEEEPSTSRGAGKIGKKGRNSFFAARSSSNWAKSWKRSASQSSETSRDASHCRSRSRSPRRRRSRSCTRDPCTSRSTLRSTVVRIGSPWRSSPAKSKLSNESSSRSSSRENKTWFVTNNQAEKTTSSVRNLSNPWKMEPKSQRLTAAEKANNQAEDYRNKHEISVGSNDPRPIPKPVTSFQFSGLSETIVQELQLQTFTEPTPIQAQGWPVALAGINLAIISPSGTGKTLAYLLPAIDHIMSRKPVGHKAVGPIVLVLVATRDAAVEVHKEAQVYTVRRNLRSLCLCGMGPRQMQVTSFRSSCELVIATPGRLLDILAESGSDLAYGLQRCSFMVVDSTDRMLEMGLEGQLSRIFRQLPRIAQLILASTTWSRGQERMARKFLGDYTLVRVGPTVNSNYKIHTRQRVRILDEEDKRDQLKKELTEIYDSSNDPGKVVVYAERKRRVDELVSFIQEYVPCDGIHGGRTQAERDDVIQDFRDGVYNIIVATDLTSRGLEVPGIRYVINYDFPSSIDGYVQRLARTGCSLSDGCEAISFFTVENEKHAKPLAKILEESNQYVDPRLKEWAKSNRFAGNGAAVRGALGKAAKSGKGKHKKSGANGRRTGKRGGRGAKARRNKLRQRANRNR</sequence>
<organism evidence="11 12">
    <name type="scientific">Drosophila ananassae</name>
    <name type="common">Fruit fly</name>
    <dbReference type="NCBI Taxonomy" id="7217"/>
    <lineage>
        <taxon>Eukaryota</taxon>
        <taxon>Metazoa</taxon>
        <taxon>Ecdysozoa</taxon>
        <taxon>Arthropoda</taxon>
        <taxon>Hexapoda</taxon>
        <taxon>Insecta</taxon>
        <taxon>Pterygota</taxon>
        <taxon>Neoptera</taxon>
        <taxon>Endopterygota</taxon>
        <taxon>Diptera</taxon>
        <taxon>Brachycera</taxon>
        <taxon>Muscomorpha</taxon>
        <taxon>Ephydroidea</taxon>
        <taxon>Drosophilidae</taxon>
        <taxon>Drosophila</taxon>
        <taxon>Sophophora</taxon>
    </lineage>
</organism>
<feature type="compositionally biased region" description="Basic residues" evidence="7">
    <location>
        <begin position="1"/>
        <end position="11"/>
    </location>
</feature>